<comment type="caution">
    <text evidence="1">The sequence shown here is derived from an EMBL/GenBank/DDBJ whole genome shotgun (WGS) entry which is preliminary data.</text>
</comment>
<dbReference type="Proteomes" id="UP000095192">
    <property type="component" value="Unassembled WGS sequence"/>
</dbReference>
<organism evidence="1 2">
    <name type="scientific">Cyclospora cayetanensis</name>
    <dbReference type="NCBI Taxonomy" id="88456"/>
    <lineage>
        <taxon>Eukaryota</taxon>
        <taxon>Sar</taxon>
        <taxon>Alveolata</taxon>
        <taxon>Apicomplexa</taxon>
        <taxon>Conoidasida</taxon>
        <taxon>Coccidia</taxon>
        <taxon>Eucoccidiorida</taxon>
        <taxon>Eimeriorina</taxon>
        <taxon>Eimeriidae</taxon>
        <taxon>Cyclospora</taxon>
    </lineage>
</organism>
<accession>A0A1D3CVR7</accession>
<protein>
    <submittedName>
        <fullName evidence="1">Uncharacterized protein</fullName>
    </submittedName>
</protein>
<evidence type="ECO:0000313" key="2">
    <source>
        <dbReference type="Proteomes" id="UP000095192"/>
    </source>
</evidence>
<name>A0A1D3CVR7_9EIME</name>
<dbReference type="InParanoid" id="A0A1D3CVR7"/>
<reference evidence="1 2" key="1">
    <citation type="journal article" date="2016" name="BMC Genomics">
        <title>Comparative genomics reveals Cyclospora cayetanensis possesses coccidia-like metabolism and invasion components but unique surface antigens.</title>
        <authorList>
            <person name="Liu S."/>
            <person name="Wang L."/>
            <person name="Zheng H."/>
            <person name="Xu Z."/>
            <person name="Roellig D.M."/>
            <person name="Li N."/>
            <person name="Frace M.A."/>
            <person name="Tang K."/>
            <person name="Arrowood M.J."/>
            <person name="Moss D.M."/>
            <person name="Zhang L."/>
            <person name="Feng Y."/>
            <person name="Xiao L."/>
        </authorList>
    </citation>
    <scope>NUCLEOTIDE SEQUENCE [LARGE SCALE GENOMIC DNA]</scope>
    <source>
        <strain evidence="1 2">CHN_HEN01</strain>
    </source>
</reference>
<proteinExistence type="predicted"/>
<dbReference type="EMBL" id="JROU02001771">
    <property type="protein sequence ID" value="OEH75294.1"/>
    <property type="molecule type" value="Genomic_DNA"/>
</dbReference>
<evidence type="ECO:0000313" key="1">
    <source>
        <dbReference type="EMBL" id="OEH75294.1"/>
    </source>
</evidence>
<sequence>MEAVHGAQLRAVEASVRKRYVGITYSLHGNAPFVHADRIEQILALVPYYVSLCWKYPHYEVQARKRSKAPERDNYEQKLSMPEIADLFDNLDAQRQCISNWSFSNSITHEILLKFGDQ</sequence>
<keyword evidence="2" id="KW-1185">Reference proteome</keyword>
<dbReference type="AlphaFoldDB" id="A0A1D3CVR7"/>
<gene>
    <name evidence="1" type="ORF">cyc_07391</name>
</gene>
<dbReference type="VEuPathDB" id="ToxoDB:cyc_07391"/>